<comment type="caution">
    <text evidence="1">The sequence shown here is derived from an EMBL/GenBank/DDBJ whole genome shotgun (WGS) entry which is preliminary data.</text>
</comment>
<dbReference type="Proteomes" id="UP000801492">
    <property type="component" value="Unassembled WGS sequence"/>
</dbReference>
<dbReference type="OrthoDB" id="6769354at2759"/>
<accession>A0A8K0GEX2</accession>
<organism evidence="1 2">
    <name type="scientific">Ignelater luminosus</name>
    <name type="common">Cucubano</name>
    <name type="synonym">Pyrophorus luminosus</name>
    <dbReference type="NCBI Taxonomy" id="2038154"/>
    <lineage>
        <taxon>Eukaryota</taxon>
        <taxon>Metazoa</taxon>
        <taxon>Ecdysozoa</taxon>
        <taxon>Arthropoda</taxon>
        <taxon>Hexapoda</taxon>
        <taxon>Insecta</taxon>
        <taxon>Pterygota</taxon>
        <taxon>Neoptera</taxon>
        <taxon>Endopterygota</taxon>
        <taxon>Coleoptera</taxon>
        <taxon>Polyphaga</taxon>
        <taxon>Elateriformia</taxon>
        <taxon>Elateroidea</taxon>
        <taxon>Elateridae</taxon>
        <taxon>Agrypninae</taxon>
        <taxon>Pyrophorini</taxon>
        <taxon>Ignelater</taxon>
    </lineage>
</organism>
<reference evidence="1" key="1">
    <citation type="submission" date="2019-08" db="EMBL/GenBank/DDBJ databases">
        <title>The genome of the North American firefly Photinus pyralis.</title>
        <authorList>
            <consortium name="Photinus pyralis genome working group"/>
            <person name="Fallon T.R."/>
            <person name="Sander Lower S.E."/>
            <person name="Weng J.-K."/>
        </authorList>
    </citation>
    <scope>NUCLEOTIDE SEQUENCE</scope>
    <source>
        <strain evidence="1">TRF0915ILg1</strain>
        <tissue evidence="1">Whole body</tissue>
    </source>
</reference>
<evidence type="ECO:0000313" key="1">
    <source>
        <dbReference type="EMBL" id="KAF2902130.1"/>
    </source>
</evidence>
<proteinExistence type="predicted"/>
<evidence type="ECO:0000313" key="2">
    <source>
        <dbReference type="Proteomes" id="UP000801492"/>
    </source>
</evidence>
<sequence>MKKRGQAEARIDSRLFEQLEDERKYWRNVLHRDDAYDSLNKGWNQIIATLEAIKSDPAHQNALVKNETTGLLAQENSLETAILLGFWGSILKQFNIVSKILQAIDTDVEVVSRLYNSLITFVENKRDSFDTFEEAGKKSSQEYRSSHKRVIKRKKRDDEYREGEVLLLGRDHFRVNTFFPICDQLLGKLGMHKTSYDTVTLNFAFLCKLDTMSEAKVIELTP</sequence>
<dbReference type="EMBL" id="VTPC01001388">
    <property type="protein sequence ID" value="KAF2902130.1"/>
    <property type="molecule type" value="Genomic_DNA"/>
</dbReference>
<dbReference type="AlphaFoldDB" id="A0A8K0GEX2"/>
<gene>
    <name evidence="1" type="ORF">ILUMI_04063</name>
</gene>
<keyword evidence="2" id="KW-1185">Reference proteome</keyword>
<protein>
    <submittedName>
        <fullName evidence="1">Uncharacterized protein</fullName>
    </submittedName>
</protein>
<name>A0A8K0GEX2_IGNLU</name>